<keyword evidence="6 10" id="KW-0793">Thylakoid</keyword>
<evidence type="ECO:0000313" key="11">
    <source>
        <dbReference type="EMBL" id="ALO21540.1"/>
    </source>
</evidence>
<keyword evidence="3 10" id="KW-0812">Transmembrane</keyword>
<evidence type="ECO:0000256" key="4">
    <source>
        <dbReference type="ARBA" id="ARBA00022982"/>
    </source>
</evidence>
<evidence type="ECO:0000313" key="12">
    <source>
        <dbReference type="EMBL" id="AUW36451.1"/>
    </source>
</evidence>
<evidence type="ECO:0000256" key="5">
    <source>
        <dbReference type="ARBA" id="ARBA00022989"/>
    </source>
</evidence>
<organism evidence="11">
    <name type="scientific">Haematococcus lacustris</name>
    <name type="common">Green alga</name>
    <name type="synonym">Haematococcus pluvialis</name>
    <dbReference type="NCBI Taxonomy" id="44745"/>
    <lineage>
        <taxon>Eukaryota</taxon>
        <taxon>Viridiplantae</taxon>
        <taxon>Chlorophyta</taxon>
        <taxon>core chlorophytes</taxon>
        <taxon>Chlorophyceae</taxon>
        <taxon>CS clade</taxon>
        <taxon>Chlamydomonadales</taxon>
        <taxon>Haematococcaceae</taxon>
        <taxon>Haematococcus</taxon>
    </lineage>
</organism>
<evidence type="ECO:0000256" key="2">
    <source>
        <dbReference type="ARBA" id="ARBA00022448"/>
    </source>
</evidence>
<feature type="transmembrane region" description="Helical" evidence="10">
    <location>
        <begin position="6"/>
        <end position="26"/>
    </location>
</feature>
<geneLocation type="chloroplast" evidence="11"/>
<comment type="function">
    <text evidence="8 10">Component of the cytochrome b6-f complex, which mediates electron transfer between photosystem II (PSII) and photosystem I (PSI), cyclic electron flow around PSI, and state transitions. PetL is important for photoautotrophic growth as well as for electron transfer efficiency and stability of the cytochrome b6-f complex.</text>
</comment>
<evidence type="ECO:0000256" key="8">
    <source>
        <dbReference type="ARBA" id="ARBA00025197"/>
    </source>
</evidence>
<comment type="subcellular location">
    <subcellularLocation>
        <location evidence="1">Membrane</location>
        <topology evidence="1">Single-pass membrane protein</topology>
    </subcellularLocation>
    <subcellularLocation>
        <location evidence="10">Plastid</location>
        <location evidence="10">Chloroplast thylakoid membrane</location>
        <topology evidence="10">Single-pass membrane protein</topology>
    </subcellularLocation>
</comment>
<dbReference type="SUPFAM" id="SSF103436">
    <property type="entry name" value="PetL subunit of the cytochrome b6f complex"/>
    <property type="match status" value="1"/>
</dbReference>
<evidence type="ECO:0000256" key="10">
    <source>
        <dbReference type="HAMAP-Rule" id="MF_00433"/>
    </source>
</evidence>
<comment type="subunit">
    <text evidence="9 10">The 4 large subunits of the cytochrome b6-f complex are cytochrome b6, subunit IV (17 kDa polypeptide, PetD), cytochrome f and the Rieske protein, while the 4 small subunits are PetG, PetL, PetM and PetN. The complex functions as a dimer.</text>
</comment>
<evidence type="ECO:0000256" key="7">
    <source>
        <dbReference type="ARBA" id="ARBA00023136"/>
    </source>
</evidence>
<dbReference type="EMBL" id="KT625222">
    <property type="protein sequence ID" value="ALO21540.1"/>
    <property type="molecule type" value="Genomic_DNA"/>
</dbReference>
<protein>
    <recommendedName>
        <fullName evidence="10">Cytochrome b6-f complex subunit 6</fullName>
    </recommendedName>
    <alternativeName>
        <fullName evidence="10">Cytochrome b6-f complex subunit PetL</fullName>
    </alternativeName>
    <alternativeName>
        <fullName evidence="10">Cytochrome b6-f complex subunit VI</fullName>
    </alternativeName>
</protein>
<dbReference type="GO" id="GO:0009055">
    <property type="term" value="F:electron transfer activity"/>
    <property type="evidence" value="ECO:0007669"/>
    <property type="project" value="InterPro"/>
</dbReference>
<keyword evidence="2 10" id="KW-0813">Transport</keyword>
<reference evidence="11" key="1">
    <citation type="journal article" date="2015" name="BMC Evol. Biol.">
        <title>Chloroplast phylogenomic analysis of chlorophyte green algae identifies a novel lineage sister to the Sphaeropleales (Chlorophyceae).</title>
        <authorList>
            <person name="Lemieux C."/>
            <person name="Vincent A.T."/>
            <person name="Labarre A."/>
            <person name="Otis C."/>
            <person name="Turmel M."/>
        </authorList>
    </citation>
    <scope>NUCLEOTIDE SEQUENCE</scope>
</reference>
<reference evidence="12" key="2">
    <citation type="submission" date="2017-12" db="EMBL/GenBank/DDBJ databases">
        <authorList>
            <person name="Hurst M.R.H."/>
        </authorList>
    </citation>
    <scope>NUCLEOTIDE SEQUENCE</scope>
    <source>
        <strain evidence="12">UTEX 2505</strain>
    </source>
</reference>
<dbReference type="GO" id="GO:0015979">
    <property type="term" value="P:photosynthesis"/>
    <property type="evidence" value="ECO:0007669"/>
    <property type="project" value="UniProtKB-KW"/>
</dbReference>
<keyword evidence="5 10" id="KW-1133">Transmembrane helix</keyword>
<name>A0A0S2ICT9_HAELA</name>
<sequence length="32" mass="3436">MITIASYIVLLFGAVGLTLTVYLGLVKIVKLI</sequence>
<dbReference type="EMBL" id="MG677935">
    <property type="protein sequence ID" value="AUW36451.1"/>
    <property type="molecule type" value="Genomic_DNA"/>
</dbReference>
<dbReference type="GO" id="GO:0009512">
    <property type="term" value="C:cytochrome b6f complex"/>
    <property type="evidence" value="ECO:0007669"/>
    <property type="project" value="InterPro"/>
</dbReference>
<evidence type="ECO:0000256" key="1">
    <source>
        <dbReference type="ARBA" id="ARBA00004167"/>
    </source>
</evidence>
<dbReference type="HAMAP" id="MF_00433">
    <property type="entry name" value="Cytb6_f_PetL"/>
    <property type="match status" value="1"/>
</dbReference>
<keyword evidence="4 10" id="KW-0249">Electron transport</keyword>
<evidence type="ECO:0000256" key="9">
    <source>
        <dbReference type="ARBA" id="ARBA00025834"/>
    </source>
</evidence>
<keyword evidence="10" id="KW-0602">Photosynthesis</keyword>
<keyword evidence="11" id="KW-0150">Chloroplast</keyword>
<comment type="similarity">
    <text evidence="10">Belongs to the PetL family.</text>
</comment>
<dbReference type="AlphaFoldDB" id="A0A0S2ICT9"/>
<proteinExistence type="inferred from homology"/>
<dbReference type="InterPro" id="IPR007802">
    <property type="entry name" value="Cyt_b6/f_cplx_su6"/>
</dbReference>
<gene>
    <name evidence="10 11" type="primary">petL</name>
    <name evidence="12" type="ORF">SG3EUKT974965.1</name>
</gene>
<accession>A0A0S2ICT9</accession>
<keyword evidence="11" id="KW-0934">Plastid</keyword>
<evidence type="ECO:0000256" key="6">
    <source>
        <dbReference type="ARBA" id="ARBA00023078"/>
    </source>
</evidence>
<evidence type="ECO:0000256" key="3">
    <source>
        <dbReference type="ARBA" id="ARBA00022692"/>
    </source>
</evidence>
<keyword evidence="7 10" id="KW-0472">Membrane</keyword>
<dbReference type="GO" id="GO:0009535">
    <property type="term" value="C:chloroplast thylakoid membrane"/>
    <property type="evidence" value="ECO:0007669"/>
    <property type="project" value="UniProtKB-SubCell"/>
</dbReference>